<protein>
    <submittedName>
        <fullName evidence="4">TRAP dicarboxylate transporter-DctP subunit</fullName>
    </submittedName>
</protein>
<sequence length="199" mass="21639">PCLSAAPQSPETEALYRTAAQVFSLTHGAVTIEIFPNSSLLPEATEFEGVQANTAQMSDSSGDEYQAQLPQGMIYEIPYLFTSFSQEQQVFNSPYGKKLNALISTKLGVHILGIQDLGARELDLNTTKKIMTPADMAGVKLRMPPGTYWTQLGEAMGGNVTPVGFTEIYLSLQTGVVQAQDNPLPTDIADKFYQVTKQV</sequence>
<evidence type="ECO:0000313" key="4">
    <source>
        <dbReference type="EMBL" id="EQD42172.1"/>
    </source>
</evidence>
<proteinExistence type="inferred from homology"/>
<dbReference type="InterPro" id="IPR038404">
    <property type="entry name" value="TRAP_DctP_sf"/>
</dbReference>
<gene>
    <name evidence="4" type="ORF">B1B_14174</name>
</gene>
<feature type="non-terminal residue" evidence="4">
    <location>
        <position position="199"/>
    </location>
</feature>
<dbReference type="InterPro" id="IPR018389">
    <property type="entry name" value="DctP_fam"/>
</dbReference>
<dbReference type="NCBIfam" id="NF037995">
    <property type="entry name" value="TRAP_S1"/>
    <property type="match status" value="1"/>
</dbReference>
<organism evidence="4">
    <name type="scientific">mine drainage metagenome</name>
    <dbReference type="NCBI Taxonomy" id="410659"/>
    <lineage>
        <taxon>unclassified sequences</taxon>
        <taxon>metagenomes</taxon>
        <taxon>ecological metagenomes</taxon>
    </lineage>
</organism>
<keyword evidence="2" id="KW-0813">Transport</keyword>
<dbReference type="AlphaFoldDB" id="T0ZD75"/>
<reference evidence="4" key="1">
    <citation type="submission" date="2013-08" db="EMBL/GenBank/DDBJ databases">
        <authorList>
            <person name="Mendez C."/>
            <person name="Richter M."/>
            <person name="Ferrer M."/>
            <person name="Sanchez J."/>
        </authorList>
    </citation>
    <scope>NUCLEOTIDE SEQUENCE</scope>
</reference>
<name>T0ZD75_9ZZZZ</name>
<dbReference type="PANTHER" id="PTHR33376:SF7">
    <property type="entry name" value="C4-DICARBOXYLATE-BINDING PROTEIN DCTB"/>
    <property type="match status" value="1"/>
</dbReference>
<evidence type="ECO:0000256" key="1">
    <source>
        <dbReference type="ARBA" id="ARBA00009023"/>
    </source>
</evidence>
<dbReference type="Pfam" id="PF03480">
    <property type="entry name" value="DctP"/>
    <property type="match status" value="1"/>
</dbReference>
<keyword evidence="3" id="KW-0732">Signal</keyword>
<comment type="similarity">
    <text evidence="1">Belongs to the bacterial solute-binding protein 7 family.</text>
</comment>
<dbReference type="Gene3D" id="3.40.190.170">
    <property type="entry name" value="Bacterial extracellular solute-binding protein, family 7"/>
    <property type="match status" value="1"/>
</dbReference>
<feature type="non-terminal residue" evidence="4">
    <location>
        <position position="1"/>
    </location>
</feature>
<dbReference type="GO" id="GO:0055085">
    <property type="term" value="P:transmembrane transport"/>
    <property type="evidence" value="ECO:0007669"/>
    <property type="project" value="InterPro"/>
</dbReference>
<accession>T0ZD75</accession>
<reference evidence="4" key="2">
    <citation type="journal article" date="2014" name="ISME J.">
        <title>Microbial stratification in low pH oxic and suboxic macroscopic growths along an acid mine drainage.</title>
        <authorList>
            <person name="Mendez-Garcia C."/>
            <person name="Mesa V."/>
            <person name="Sprenger R.R."/>
            <person name="Richter M."/>
            <person name="Diez M.S."/>
            <person name="Solano J."/>
            <person name="Bargiela R."/>
            <person name="Golyshina O.V."/>
            <person name="Manteca A."/>
            <person name="Ramos J.L."/>
            <person name="Gallego J.R."/>
            <person name="Llorente I."/>
            <person name="Martins Dos Santos V.A."/>
            <person name="Jensen O.N."/>
            <person name="Pelaez A.I."/>
            <person name="Sanchez J."/>
            <person name="Ferrer M."/>
        </authorList>
    </citation>
    <scope>NUCLEOTIDE SEQUENCE</scope>
</reference>
<evidence type="ECO:0000256" key="3">
    <source>
        <dbReference type="ARBA" id="ARBA00022729"/>
    </source>
</evidence>
<comment type="caution">
    <text evidence="4">The sequence shown here is derived from an EMBL/GenBank/DDBJ whole genome shotgun (WGS) entry which is preliminary data.</text>
</comment>
<evidence type="ECO:0000256" key="2">
    <source>
        <dbReference type="ARBA" id="ARBA00022448"/>
    </source>
</evidence>
<dbReference type="PANTHER" id="PTHR33376">
    <property type="match status" value="1"/>
</dbReference>
<dbReference type="EMBL" id="AUZY01009366">
    <property type="protein sequence ID" value="EQD42172.1"/>
    <property type="molecule type" value="Genomic_DNA"/>
</dbReference>